<feature type="transmembrane region" description="Helical" evidence="5">
    <location>
        <begin position="228"/>
        <end position="250"/>
    </location>
</feature>
<evidence type="ECO:0000256" key="2">
    <source>
        <dbReference type="ARBA" id="ARBA00022692"/>
    </source>
</evidence>
<keyword evidence="2 5" id="KW-0812">Transmembrane</keyword>
<dbReference type="Gene3D" id="1.20.120.1780">
    <property type="entry name" value="UbiA prenyltransferase"/>
    <property type="match status" value="1"/>
</dbReference>
<dbReference type="AlphaFoldDB" id="A0A6M6JJA8"/>
<dbReference type="Gene3D" id="1.10.357.140">
    <property type="entry name" value="UbiA prenyltransferase"/>
    <property type="match status" value="1"/>
</dbReference>
<feature type="transmembrane region" description="Helical" evidence="5">
    <location>
        <begin position="262"/>
        <end position="282"/>
    </location>
</feature>
<dbReference type="GO" id="GO:0016765">
    <property type="term" value="F:transferase activity, transferring alkyl or aryl (other than methyl) groups"/>
    <property type="evidence" value="ECO:0007669"/>
    <property type="project" value="InterPro"/>
</dbReference>
<sequence>MRPVVSGALALARSCHPEPTVAVTLLVTALAITTGRDLSGVLIVTAAVLTGQLSIGWLNDHLDAARDRAVGRTDKPVVSGAVSERTVGVAAAVAAVACVPLSLASGWLAGSLHLVAVGAGLVYDLGVKSTRWSVLPYVVCFGLLPVFVVLGAPGSPAPPWWLPVGGALLGAGAHFANVLPDLDDDLVTGVRGLPHRLGAGGSRLAAAGLLLTASVVLVAGVLSAGAAVPVPLALAAPVVAAGVLAAGFAAGRRPGSRAPFRAVMVVALIDVALLVAAGPVLVGP</sequence>
<dbReference type="EMBL" id="CP053564">
    <property type="protein sequence ID" value="QJY48204.1"/>
    <property type="molecule type" value="Genomic_DNA"/>
</dbReference>
<name>A0A6M6JJA8_9PSEU</name>
<dbReference type="RefSeq" id="WP_172161663.1">
    <property type="nucleotide sequence ID" value="NZ_CP053564.1"/>
</dbReference>
<evidence type="ECO:0000313" key="7">
    <source>
        <dbReference type="Proteomes" id="UP000505377"/>
    </source>
</evidence>
<evidence type="ECO:0000256" key="4">
    <source>
        <dbReference type="ARBA" id="ARBA00023136"/>
    </source>
</evidence>
<feature type="transmembrane region" description="Helical" evidence="5">
    <location>
        <begin position="41"/>
        <end position="58"/>
    </location>
</feature>
<dbReference type="GO" id="GO:0016020">
    <property type="term" value="C:membrane"/>
    <property type="evidence" value="ECO:0007669"/>
    <property type="project" value="UniProtKB-SubCell"/>
</dbReference>
<feature type="transmembrane region" description="Helical" evidence="5">
    <location>
        <begin position="160"/>
        <end position="179"/>
    </location>
</feature>
<protein>
    <submittedName>
        <fullName evidence="6">UbiA family prenyltransferase</fullName>
    </submittedName>
</protein>
<dbReference type="Pfam" id="PF01040">
    <property type="entry name" value="UbiA"/>
    <property type="match status" value="1"/>
</dbReference>
<dbReference type="KEGG" id="pbro:HOP40_22370"/>
<dbReference type="InterPro" id="IPR044878">
    <property type="entry name" value="UbiA_sf"/>
</dbReference>
<keyword evidence="3 5" id="KW-1133">Transmembrane helix</keyword>
<evidence type="ECO:0000256" key="3">
    <source>
        <dbReference type="ARBA" id="ARBA00022989"/>
    </source>
</evidence>
<evidence type="ECO:0000256" key="1">
    <source>
        <dbReference type="ARBA" id="ARBA00004141"/>
    </source>
</evidence>
<accession>A0A6M6JJA8</accession>
<feature type="transmembrane region" description="Helical" evidence="5">
    <location>
        <begin position="134"/>
        <end position="154"/>
    </location>
</feature>
<keyword evidence="7" id="KW-1185">Reference proteome</keyword>
<feature type="transmembrane region" description="Helical" evidence="5">
    <location>
        <begin position="86"/>
        <end position="104"/>
    </location>
</feature>
<dbReference type="CDD" id="cd13956">
    <property type="entry name" value="PT_UbiA"/>
    <property type="match status" value="1"/>
</dbReference>
<proteinExistence type="predicted"/>
<keyword evidence="4 5" id="KW-0472">Membrane</keyword>
<evidence type="ECO:0000313" key="6">
    <source>
        <dbReference type="EMBL" id="QJY48204.1"/>
    </source>
</evidence>
<dbReference type="InterPro" id="IPR000537">
    <property type="entry name" value="UbiA_prenyltransferase"/>
</dbReference>
<keyword evidence="6" id="KW-0808">Transferase</keyword>
<dbReference type="Proteomes" id="UP000505377">
    <property type="component" value="Chromosome"/>
</dbReference>
<organism evidence="6 7">
    <name type="scientific">Pseudonocardia broussonetiae</name>
    <dbReference type="NCBI Taxonomy" id="2736640"/>
    <lineage>
        <taxon>Bacteria</taxon>
        <taxon>Bacillati</taxon>
        <taxon>Actinomycetota</taxon>
        <taxon>Actinomycetes</taxon>
        <taxon>Pseudonocardiales</taxon>
        <taxon>Pseudonocardiaceae</taxon>
        <taxon>Pseudonocardia</taxon>
    </lineage>
</organism>
<evidence type="ECO:0000256" key="5">
    <source>
        <dbReference type="SAM" id="Phobius"/>
    </source>
</evidence>
<gene>
    <name evidence="6" type="ORF">HOP40_22370</name>
</gene>
<feature type="transmembrane region" description="Helical" evidence="5">
    <location>
        <begin position="200"/>
        <end position="222"/>
    </location>
</feature>
<comment type="subcellular location">
    <subcellularLocation>
        <location evidence="1">Membrane</location>
        <topology evidence="1">Multi-pass membrane protein</topology>
    </subcellularLocation>
</comment>
<reference evidence="6 7" key="1">
    <citation type="submission" date="2020-05" db="EMBL/GenBank/DDBJ databases">
        <authorList>
            <person name="Mo P."/>
        </authorList>
    </citation>
    <scope>NUCLEOTIDE SEQUENCE [LARGE SCALE GENOMIC DNA]</scope>
    <source>
        <strain evidence="6 7">Gen01</strain>
    </source>
</reference>